<name>A0A5K1K5S7_9APHY</name>
<accession>A0A5K1K5S7</accession>
<feature type="region of interest" description="Disordered" evidence="1">
    <location>
        <begin position="214"/>
        <end position="272"/>
    </location>
</feature>
<reference evidence="2" key="1">
    <citation type="submission" date="2019-10" db="EMBL/GenBank/DDBJ databases">
        <authorList>
            <person name="Nor Muhammad N."/>
        </authorList>
    </citation>
    <scope>NUCLEOTIDE SEQUENCE</scope>
</reference>
<gene>
    <name evidence="2" type="primary">I1RRQ8</name>
</gene>
<organism evidence="2">
    <name type="scientific">Ganoderma boninense</name>
    <dbReference type="NCBI Taxonomy" id="34458"/>
    <lineage>
        <taxon>Eukaryota</taxon>
        <taxon>Fungi</taxon>
        <taxon>Dikarya</taxon>
        <taxon>Basidiomycota</taxon>
        <taxon>Agaricomycotina</taxon>
        <taxon>Agaricomycetes</taxon>
        <taxon>Polyporales</taxon>
        <taxon>Polyporaceae</taxon>
        <taxon>Ganoderma</taxon>
    </lineage>
</organism>
<feature type="compositionally biased region" description="Acidic residues" evidence="1">
    <location>
        <begin position="258"/>
        <end position="270"/>
    </location>
</feature>
<dbReference type="EMBL" id="LR729403">
    <property type="protein sequence ID" value="VWP01478.1"/>
    <property type="molecule type" value="Genomic_DNA"/>
</dbReference>
<protein>
    <submittedName>
        <fullName evidence="2">N/A</fullName>
    </submittedName>
</protein>
<evidence type="ECO:0000313" key="2">
    <source>
        <dbReference type="EMBL" id="VWP01478.1"/>
    </source>
</evidence>
<dbReference type="AlphaFoldDB" id="A0A5K1K5S7"/>
<feature type="compositionally biased region" description="Low complexity" evidence="1">
    <location>
        <begin position="225"/>
        <end position="240"/>
    </location>
</feature>
<proteinExistence type="predicted"/>
<evidence type="ECO:0000256" key="1">
    <source>
        <dbReference type="SAM" id="MobiDB-lite"/>
    </source>
</evidence>
<sequence length="309" mass="34963">MQYDCAVCANGVVMDFKREQTMYNIGEVYGTRESVYAPILEMLGAGAQVAPSALQSRVSIPRSIQSRVDSIGRSPRPCILLQAASPGETEHDVCLMATYTSAQIVDLPQAFRHFSLAVHPNPSALPPFNDHIHSIPEWDLPTQWIIAIDFKTRRMVKGNIGRWRCGLEHYVFGASAVEHLRVRVRKTRAIWQSKCALDPAFASCQLQEVINHEAEHNKKGSRPNSRNSVRSGHSGRSGSRPYPDPLNRQSMNVPTTIPEDEPVVSNDDDEPFRTVSFDRHPRRCASHKEFHIRVFSAWLARFARPRRER</sequence>